<reference evidence="2 3" key="1">
    <citation type="submission" date="2024-06" db="EMBL/GenBank/DDBJ databases">
        <title>The Natural Products Discovery Center: Release of the First 8490 Sequenced Strains for Exploring Actinobacteria Biosynthetic Diversity.</title>
        <authorList>
            <person name="Kalkreuter E."/>
            <person name="Kautsar S.A."/>
            <person name="Yang D."/>
            <person name="Bader C.D."/>
            <person name="Teijaro C.N."/>
            <person name="Fluegel L."/>
            <person name="Davis C.M."/>
            <person name="Simpson J.R."/>
            <person name="Lauterbach L."/>
            <person name="Steele A.D."/>
            <person name="Gui C."/>
            <person name="Meng S."/>
            <person name="Li G."/>
            <person name="Viehrig K."/>
            <person name="Ye F."/>
            <person name="Su P."/>
            <person name="Kiefer A.F."/>
            <person name="Nichols A."/>
            <person name="Cepeda A.J."/>
            <person name="Yan W."/>
            <person name="Fan B."/>
            <person name="Jiang Y."/>
            <person name="Adhikari A."/>
            <person name="Zheng C.-J."/>
            <person name="Schuster L."/>
            <person name="Cowan T.M."/>
            <person name="Smanski M.J."/>
            <person name="Chevrette M.G."/>
            <person name="De Carvalho L.P.S."/>
            <person name="Shen B."/>
        </authorList>
    </citation>
    <scope>NUCLEOTIDE SEQUENCE [LARGE SCALE GENOMIC DNA]</scope>
    <source>
        <strain evidence="2 3">NPDC050671</strain>
    </source>
</reference>
<feature type="transmembrane region" description="Helical" evidence="1">
    <location>
        <begin position="77"/>
        <end position="96"/>
    </location>
</feature>
<dbReference type="InterPro" id="IPR020348">
    <property type="entry name" value="Uncharacterised_YvaD"/>
</dbReference>
<keyword evidence="1" id="KW-1133">Transmembrane helix</keyword>
<sequence length="132" mass="14300">MTGGGLARIKRVLLWTDLGFLAYWVATVFGLVSVGADPFLQQWNWSFLGLDLAAIGLGLGSLLLVRRRPAAGERLMLVSLTATAAAGVMALNFYLVRCEFDPAWWIPNGWLVLFPVVAITAILITTPPTAAR</sequence>
<comment type="caution">
    <text evidence="2">The sequence shown here is derived from an EMBL/GenBank/DDBJ whole genome shotgun (WGS) entry which is preliminary data.</text>
</comment>
<feature type="transmembrane region" description="Helical" evidence="1">
    <location>
        <begin position="45"/>
        <end position="65"/>
    </location>
</feature>
<evidence type="ECO:0000256" key="1">
    <source>
        <dbReference type="SAM" id="Phobius"/>
    </source>
</evidence>
<dbReference type="EMBL" id="JBFAIH010000028">
    <property type="protein sequence ID" value="MEV0367322.1"/>
    <property type="molecule type" value="Genomic_DNA"/>
</dbReference>
<gene>
    <name evidence="2" type="ORF">AB0H72_31995</name>
</gene>
<keyword evidence="1" id="KW-0472">Membrane</keyword>
<keyword evidence="1" id="KW-0812">Transmembrane</keyword>
<evidence type="ECO:0000313" key="3">
    <source>
        <dbReference type="Proteomes" id="UP001551658"/>
    </source>
</evidence>
<proteinExistence type="predicted"/>
<dbReference type="RefSeq" id="WP_357986675.1">
    <property type="nucleotide sequence ID" value="NZ_JBFAIH010000028.1"/>
</dbReference>
<organism evidence="2 3">
    <name type="scientific">Nocardia fusca</name>
    <dbReference type="NCBI Taxonomy" id="941183"/>
    <lineage>
        <taxon>Bacteria</taxon>
        <taxon>Bacillati</taxon>
        <taxon>Actinomycetota</taxon>
        <taxon>Actinomycetes</taxon>
        <taxon>Mycobacteriales</taxon>
        <taxon>Nocardiaceae</taxon>
        <taxon>Nocardia</taxon>
    </lineage>
</organism>
<dbReference type="Proteomes" id="UP001551658">
    <property type="component" value="Unassembled WGS sequence"/>
</dbReference>
<keyword evidence="3" id="KW-1185">Reference proteome</keyword>
<protein>
    <submittedName>
        <fullName evidence="2">DUF5360 family protein</fullName>
    </submittedName>
</protein>
<feature type="transmembrane region" description="Helical" evidence="1">
    <location>
        <begin position="102"/>
        <end position="124"/>
    </location>
</feature>
<accession>A0ABV3FI34</accession>
<feature type="transmembrane region" description="Helical" evidence="1">
    <location>
        <begin position="12"/>
        <end position="33"/>
    </location>
</feature>
<dbReference type="Pfam" id="PF17314">
    <property type="entry name" value="DUF5360"/>
    <property type="match status" value="1"/>
</dbReference>
<evidence type="ECO:0000313" key="2">
    <source>
        <dbReference type="EMBL" id="MEV0367322.1"/>
    </source>
</evidence>
<name>A0ABV3FI34_9NOCA</name>